<accession>A0AAD6TVY8</accession>
<evidence type="ECO:0000313" key="6">
    <source>
        <dbReference type="EMBL" id="KAJ7081226.1"/>
    </source>
</evidence>
<feature type="repeat" description="ANK" evidence="3">
    <location>
        <begin position="923"/>
        <end position="955"/>
    </location>
</feature>
<feature type="domain" description="Nephrocystin 3-like N-terminal" evidence="5">
    <location>
        <begin position="171"/>
        <end position="331"/>
    </location>
</feature>
<feature type="repeat" description="ANK" evidence="3">
    <location>
        <begin position="758"/>
        <end position="790"/>
    </location>
</feature>
<dbReference type="Pfam" id="PF24883">
    <property type="entry name" value="NPHP3_N"/>
    <property type="match status" value="1"/>
</dbReference>
<dbReference type="InterPro" id="IPR002110">
    <property type="entry name" value="Ankyrin_rpt"/>
</dbReference>
<feature type="repeat" description="ANK" evidence="3">
    <location>
        <begin position="691"/>
        <end position="723"/>
    </location>
</feature>
<evidence type="ECO:0000256" key="1">
    <source>
        <dbReference type="ARBA" id="ARBA00022737"/>
    </source>
</evidence>
<keyword evidence="2 3" id="KW-0040">ANK repeat</keyword>
<dbReference type="SUPFAM" id="SSF52540">
    <property type="entry name" value="P-loop containing nucleoside triphosphate hydrolases"/>
    <property type="match status" value="1"/>
</dbReference>
<dbReference type="PROSITE" id="PS50297">
    <property type="entry name" value="ANK_REP_REGION"/>
    <property type="match status" value="9"/>
</dbReference>
<dbReference type="PROSITE" id="PS50088">
    <property type="entry name" value="ANK_REPEAT"/>
    <property type="match status" value="10"/>
</dbReference>
<dbReference type="PANTHER" id="PTHR24161:SF124">
    <property type="entry name" value="TRANSIENT RECEPTOR POTENTIAL CHANNEL PYREXIA"/>
    <property type="match status" value="1"/>
</dbReference>
<dbReference type="Proteomes" id="UP001222325">
    <property type="component" value="Unassembled WGS sequence"/>
</dbReference>
<evidence type="ECO:0000259" key="4">
    <source>
        <dbReference type="Pfam" id="PF22939"/>
    </source>
</evidence>
<dbReference type="GO" id="GO:0019706">
    <property type="term" value="F:protein-cysteine S-palmitoyltransferase activity"/>
    <property type="evidence" value="ECO:0007669"/>
    <property type="project" value="UniProtKB-EC"/>
</dbReference>
<reference evidence="6" key="1">
    <citation type="submission" date="2023-03" db="EMBL/GenBank/DDBJ databases">
        <title>Massive genome expansion in bonnet fungi (Mycena s.s.) driven by repeated elements and novel gene families across ecological guilds.</title>
        <authorList>
            <consortium name="Lawrence Berkeley National Laboratory"/>
            <person name="Harder C.B."/>
            <person name="Miyauchi S."/>
            <person name="Viragh M."/>
            <person name="Kuo A."/>
            <person name="Thoen E."/>
            <person name="Andreopoulos B."/>
            <person name="Lu D."/>
            <person name="Skrede I."/>
            <person name="Drula E."/>
            <person name="Henrissat B."/>
            <person name="Morin E."/>
            <person name="Kohler A."/>
            <person name="Barry K."/>
            <person name="LaButti K."/>
            <person name="Morin E."/>
            <person name="Salamov A."/>
            <person name="Lipzen A."/>
            <person name="Mereny Z."/>
            <person name="Hegedus B."/>
            <person name="Baldrian P."/>
            <person name="Stursova M."/>
            <person name="Weitz H."/>
            <person name="Taylor A."/>
            <person name="Grigoriev I.V."/>
            <person name="Nagy L.G."/>
            <person name="Martin F."/>
            <person name="Kauserud H."/>
        </authorList>
    </citation>
    <scope>NUCLEOTIDE SEQUENCE</scope>
    <source>
        <strain evidence="6">CBHHK173m</strain>
    </source>
</reference>
<dbReference type="AlphaFoldDB" id="A0AAD6TVY8"/>
<feature type="repeat" description="ANK" evidence="3">
    <location>
        <begin position="893"/>
        <end position="922"/>
    </location>
</feature>
<dbReference type="Pfam" id="PF12796">
    <property type="entry name" value="Ank_2"/>
    <property type="match status" value="4"/>
</dbReference>
<feature type="repeat" description="ANK" evidence="3">
    <location>
        <begin position="794"/>
        <end position="823"/>
    </location>
</feature>
<dbReference type="Gene3D" id="3.40.50.300">
    <property type="entry name" value="P-loop containing nucleotide triphosphate hydrolases"/>
    <property type="match status" value="1"/>
</dbReference>
<feature type="repeat" description="ANK" evidence="3">
    <location>
        <begin position="824"/>
        <end position="856"/>
    </location>
</feature>
<organism evidence="6 7">
    <name type="scientific">Mycena belliarum</name>
    <dbReference type="NCBI Taxonomy" id="1033014"/>
    <lineage>
        <taxon>Eukaryota</taxon>
        <taxon>Fungi</taxon>
        <taxon>Dikarya</taxon>
        <taxon>Basidiomycota</taxon>
        <taxon>Agaricomycotina</taxon>
        <taxon>Agaricomycetes</taxon>
        <taxon>Agaricomycetidae</taxon>
        <taxon>Agaricales</taxon>
        <taxon>Marasmiineae</taxon>
        <taxon>Mycenaceae</taxon>
        <taxon>Mycena</taxon>
    </lineage>
</organism>
<sequence length="1046" mass="115590">MAEVLGTVATILQLVDTALRAHEYIKDFQNAPAEQRKLFSDIEDLKLLLTELEKRGRASPLTGVLQHMQSPLGDFKALLENFVAKFEQPDSRLAKFSKQLTWSLWNKIEATEFLKKFEAIKLTLNTWLTMGIWDDNQDQKQEAEKQQILDWITPLNFFQRQADILAAWQPGTGEWLLSDARFKSWESGGQQVLWCHGIPGAGKTVISAMVVDYLQAKLQHIDSGVACIYLNHKETTVQTLVNVLASIWKQLAVEKPLALPVHNLYKHHRARNTSPSVQEVAQILQIHIAQMSQLYLVIDALDEYPEQQRRALVDQLSMLLGPTTRLMITSRPHVEFRDIFPDLLAVEIRAADEDIISYIDKQIHLAPRLSKHVQGQPKLRDEIKSCIVSKVDGMFLLAKLHVASLSGKNTVKAVRQTLQDLPQTLDQTYEEAMERIMSQSSDDKELALRTLTWVAYTKRPLTVAELQEALAIEPDTDAIDTDNLLDINIVLAVCAGLIIVDEEMSVVRLIHYTTQHYFDRIQSVKFPDAHQILAAHCLVYWSFKKVLTMEELQECKTCLEDQDRAHPLLKYCAYTFEHVEEAPKQLGLMPAIELLLTDISAYQSYYGGKYPHHLFDTEWDRNPWCYGKWPNCPSLIWIAAAWNLLHIAATMCGQLVESDAQDALCVAAYFNHEKIINIILEKAVAMGWHINVNDGFYCASNNGHISVAQVLLDNGADVNVRIGGLFDTALHSASWKGRLAVAQLLIDYGAEVNTRGGYDGAPLQAASFTGRTEVIQLLLDHGADVNARKGFYGTALQSASSRGRLEVIHLLLDHGADVNAMGGIHGTALQAASGGGHVEGMQLLIDHGADVNAKAGICKTALQAASSAGHLEAIQLLLDYGADVNAKGGLYGTALQAASSAGYLEVIELLLDYGADVNAKGGDYGTALQAVSYKGYLEIAQLLLDHGADVNARGGKFETAIHAASYVGNTGVIQLLLERGADVNQGTGGITPLWNASFKGHQQIVELLIHNGATVNTQGYYSTPFQVASIHQQDSVVTLLMEHGAQ</sequence>
<dbReference type="InterPro" id="IPR054471">
    <property type="entry name" value="GPIID_WHD"/>
</dbReference>
<feature type="repeat" description="ANK" evidence="3">
    <location>
        <begin position="857"/>
        <end position="889"/>
    </location>
</feature>
<dbReference type="InterPro" id="IPR036770">
    <property type="entry name" value="Ankyrin_rpt-contain_sf"/>
</dbReference>
<dbReference type="Gene3D" id="1.25.40.20">
    <property type="entry name" value="Ankyrin repeat-containing domain"/>
    <property type="match status" value="2"/>
</dbReference>
<dbReference type="SUPFAM" id="SSF48403">
    <property type="entry name" value="Ankyrin repeat"/>
    <property type="match status" value="2"/>
</dbReference>
<feature type="repeat" description="ANK" evidence="3">
    <location>
        <begin position="988"/>
        <end position="1020"/>
    </location>
</feature>
<dbReference type="InterPro" id="IPR056884">
    <property type="entry name" value="NPHP3-like_N"/>
</dbReference>
<proteinExistence type="predicted"/>
<evidence type="ECO:0000256" key="2">
    <source>
        <dbReference type="ARBA" id="ARBA00023043"/>
    </source>
</evidence>
<feature type="repeat" description="ANK" evidence="3">
    <location>
        <begin position="725"/>
        <end position="757"/>
    </location>
</feature>
<dbReference type="PANTHER" id="PTHR24161">
    <property type="entry name" value="ANK_REP_REGION DOMAIN-CONTAINING PROTEIN-RELATED"/>
    <property type="match status" value="1"/>
</dbReference>
<keyword evidence="7" id="KW-1185">Reference proteome</keyword>
<protein>
    <submittedName>
        <fullName evidence="6">Ankyrin repeat-containing domain protein</fullName>
    </submittedName>
</protein>
<gene>
    <name evidence="6" type="ORF">B0H15DRAFT_996444</name>
</gene>
<dbReference type="Pfam" id="PF22939">
    <property type="entry name" value="WHD_GPIID"/>
    <property type="match status" value="1"/>
</dbReference>
<feature type="repeat" description="ANK" evidence="3">
    <location>
        <begin position="956"/>
        <end position="988"/>
    </location>
</feature>
<comment type="caution">
    <text evidence="6">The sequence shown here is derived from an EMBL/GenBank/DDBJ whole genome shotgun (WGS) entry which is preliminary data.</text>
</comment>
<feature type="non-terminal residue" evidence="6">
    <location>
        <position position="1046"/>
    </location>
</feature>
<evidence type="ECO:0000313" key="7">
    <source>
        <dbReference type="Proteomes" id="UP001222325"/>
    </source>
</evidence>
<dbReference type="SMART" id="SM00248">
    <property type="entry name" value="ANK"/>
    <property type="match status" value="12"/>
</dbReference>
<feature type="domain" description="GPI inositol-deacylase winged helix" evidence="4">
    <location>
        <begin position="436"/>
        <end position="518"/>
    </location>
</feature>
<dbReference type="InterPro" id="IPR027417">
    <property type="entry name" value="P-loop_NTPase"/>
</dbReference>
<keyword evidence="1" id="KW-0677">Repeat</keyword>
<evidence type="ECO:0000256" key="3">
    <source>
        <dbReference type="PROSITE-ProRule" id="PRU00023"/>
    </source>
</evidence>
<name>A0AAD6TVY8_9AGAR</name>
<dbReference type="PRINTS" id="PR01415">
    <property type="entry name" value="ANKYRIN"/>
</dbReference>
<evidence type="ECO:0000259" key="5">
    <source>
        <dbReference type="Pfam" id="PF24883"/>
    </source>
</evidence>
<dbReference type="Pfam" id="PF00023">
    <property type="entry name" value="Ank"/>
    <property type="match status" value="1"/>
</dbReference>
<dbReference type="EMBL" id="JARJCN010000051">
    <property type="protein sequence ID" value="KAJ7081226.1"/>
    <property type="molecule type" value="Genomic_DNA"/>
</dbReference>